<reference evidence="2 3" key="1">
    <citation type="submission" date="2020-08" db="EMBL/GenBank/DDBJ databases">
        <title>Novel species isolated from subtropical streams in China.</title>
        <authorList>
            <person name="Lu H."/>
        </authorList>
    </citation>
    <scope>NUCLEOTIDE SEQUENCE [LARGE SCALE GENOMIC DNA]</scope>
    <source>
        <strain evidence="2 3">NL8W</strain>
    </source>
</reference>
<evidence type="ECO:0000313" key="2">
    <source>
        <dbReference type="EMBL" id="MBC3911330.1"/>
    </source>
</evidence>
<name>A0ABR6ZHX8_9BURK</name>
<proteinExistence type="predicted"/>
<dbReference type="Proteomes" id="UP000646911">
    <property type="component" value="Unassembled WGS sequence"/>
</dbReference>
<evidence type="ECO:0000313" key="3">
    <source>
        <dbReference type="Proteomes" id="UP000646911"/>
    </source>
</evidence>
<keyword evidence="3" id="KW-1185">Reference proteome</keyword>
<accession>A0ABR6ZHX8</accession>
<protein>
    <submittedName>
        <fullName evidence="2">Uncharacterized protein</fullName>
    </submittedName>
</protein>
<dbReference type="RefSeq" id="WP_186957036.1">
    <property type="nucleotide sequence ID" value="NZ_JACOFX010000029.1"/>
</dbReference>
<comment type="caution">
    <text evidence="2">The sequence shown here is derived from an EMBL/GenBank/DDBJ whole genome shotgun (WGS) entry which is preliminary data.</text>
</comment>
<keyword evidence="1" id="KW-0472">Membrane</keyword>
<keyword evidence="1" id="KW-1133">Transmembrane helix</keyword>
<feature type="transmembrane region" description="Helical" evidence="1">
    <location>
        <begin position="86"/>
        <end position="110"/>
    </location>
</feature>
<keyword evidence="1" id="KW-0812">Transmembrane</keyword>
<gene>
    <name evidence="2" type="ORF">H8L47_27590</name>
</gene>
<evidence type="ECO:0000256" key="1">
    <source>
        <dbReference type="SAM" id="Phobius"/>
    </source>
</evidence>
<feature type="transmembrane region" description="Helical" evidence="1">
    <location>
        <begin position="51"/>
        <end position="74"/>
    </location>
</feature>
<organism evidence="2 3">
    <name type="scientific">Undibacterium umbellatum</name>
    <dbReference type="NCBI Taxonomy" id="2762300"/>
    <lineage>
        <taxon>Bacteria</taxon>
        <taxon>Pseudomonadati</taxon>
        <taxon>Pseudomonadota</taxon>
        <taxon>Betaproteobacteria</taxon>
        <taxon>Burkholderiales</taxon>
        <taxon>Oxalobacteraceae</taxon>
        <taxon>Undibacterium</taxon>
    </lineage>
</organism>
<sequence>MIASNDTLLVRKSSTRPSTRHGDFKKPALEDISLSQRWSSGYYSDISTGTAIGMAVGCILGAVNAALAVMIAPFNVPVLGLLVTHPLQAALVGAALGMIMGSVIGSLLGWGISSQTVEQLDTDLDSNTKFCPISRADDQQKVDAWKDQHGEYANI</sequence>
<dbReference type="EMBL" id="JACOFX010000029">
    <property type="protein sequence ID" value="MBC3911330.1"/>
    <property type="molecule type" value="Genomic_DNA"/>
</dbReference>